<dbReference type="OrthoDB" id="360521at2759"/>
<evidence type="ECO:0000313" key="10">
    <source>
        <dbReference type="Proteomes" id="UP000268321"/>
    </source>
</evidence>
<dbReference type="Pfam" id="PF03909">
    <property type="entry name" value="BSD"/>
    <property type="match status" value="1"/>
</dbReference>
<dbReference type="GO" id="GO:0006289">
    <property type="term" value="P:nucleotide-excision repair"/>
    <property type="evidence" value="ECO:0007669"/>
    <property type="project" value="InterPro"/>
</dbReference>
<comment type="subcellular location">
    <subcellularLocation>
        <location evidence="1">Nucleus</location>
    </subcellularLocation>
</comment>
<evidence type="ECO:0000256" key="2">
    <source>
        <dbReference type="ARBA" id="ARBA00009448"/>
    </source>
</evidence>
<evidence type="ECO:0000256" key="6">
    <source>
        <dbReference type="ARBA" id="ARBA00023242"/>
    </source>
</evidence>
<dbReference type="GO" id="GO:0000439">
    <property type="term" value="C:transcription factor TFIIH core complex"/>
    <property type="evidence" value="ECO:0007669"/>
    <property type="project" value="InterPro"/>
</dbReference>
<dbReference type="EMBL" id="ML004464">
    <property type="protein sequence ID" value="RKP30195.1"/>
    <property type="molecule type" value="Genomic_DNA"/>
</dbReference>
<dbReference type="AlphaFoldDB" id="A0A4P9ZBH5"/>
<dbReference type="InterPro" id="IPR027079">
    <property type="entry name" value="Tfb1/GTF2H1"/>
</dbReference>
<keyword evidence="6" id="KW-0539">Nucleus</keyword>
<dbReference type="CDD" id="cd13229">
    <property type="entry name" value="PH_TFIIH"/>
    <property type="match status" value="1"/>
</dbReference>
<proteinExistence type="inferred from homology"/>
<dbReference type="GO" id="GO:0006351">
    <property type="term" value="P:DNA-templated transcription"/>
    <property type="evidence" value="ECO:0007669"/>
    <property type="project" value="InterPro"/>
</dbReference>
<sequence length="621" mass="69391">MATVSGACAVNKVSGLLQIREDTVPSKLIWKAIDQDKTIEVPLNNLSRLQASPDTSPKMLLRLFYMRPDCPDVQDIKLSFNNRQTMAAVKEALQTIVARQKTVIKDGPGTAGGAGSPSPANPAAGSDSATPRPARDPLDFSLPELLTASELLKNRVLQQKLLQEDRVLRSIFTETVINFKLHPSIFWSSRVGQLRTYALASTQHRGPYNVLSTIKPVATSENQVNVNVTRDTIQEMFEIYPVIRRAHDDLVPKKLSEGEFWSRFFNSKLFRRLRGDRINNSNTRGDVVIDRYLDDESDPPYVPAVKRVRQTIDLLGNEVDNPQKPGLAPDFTMKFSAEEMKDFPSARAEAGGTDRRETEMILLMRNMNRLSRKMISYNTDNSVDTETATLTELTAQEVDLSDLHDAADVGYVELHMDWDGAWNLAQNDQEDSSEMLTPAASAAFLRASMLPSDRPVDLCDTYNRNSEEISRASQNIAALVRHNFRVYKLLHSAKDVADGAPLFADDQLQELMTFNVTLVEFLLHFWSLLLSQGSPAHLKKLFATLRQCQTALVDIREKMSRAISECAAVDGKEKVREKLAKDLENCLMPLTAPLGRALKEYVAAARAGQEVNENGKRPLSM</sequence>
<dbReference type="InterPro" id="IPR005607">
    <property type="entry name" value="BSD_dom"/>
</dbReference>
<evidence type="ECO:0000256" key="4">
    <source>
        <dbReference type="ARBA" id="ARBA00023015"/>
    </source>
</evidence>
<dbReference type="SUPFAM" id="SSF50729">
    <property type="entry name" value="PH domain-like"/>
    <property type="match status" value="1"/>
</dbReference>
<dbReference type="Gene3D" id="1.10.3970.10">
    <property type="entry name" value="BSD domain"/>
    <property type="match status" value="1"/>
</dbReference>
<dbReference type="SUPFAM" id="SSF140383">
    <property type="entry name" value="BSD domain-like"/>
    <property type="match status" value="1"/>
</dbReference>
<dbReference type="PROSITE" id="PS50858">
    <property type="entry name" value="BSD"/>
    <property type="match status" value="1"/>
</dbReference>
<name>A0A4P9ZBH5_9ASCO</name>
<evidence type="ECO:0000256" key="3">
    <source>
        <dbReference type="ARBA" id="ARBA00022737"/>
    </source>
</evidence>
<feature type="region of interest" description="Disordered" evidence="7">
    <location>
        <begin position="105"/>
        <end position="139"/>
    </location>
</feature>
<evidence type="ECO:0000256" key="5">
    <source>
        <dbReference type="ARBA" id="ARBA00023163"/>
    </source>
</evidence>
<keyword evidence="3" id="KW-0677">Repeat</keyword>
<keyword evidence="5" id="KW-0804">Transcription</keyword>
<dbReference type="InterPro" id="IPR011993">
    <property type="entry name" value="PH-like_dom_sf"/>
</dbReference>
<dbReference type="Gene3D" id="2.30.29.30">
    <property type="entry name" value="Pleckstrin-homology domain (PH domain)/Phosphotyrosine-binding domain (PTB)"/>
    <property type="match status" value="1"/>
</dbReference>
<dbReference type="SMART" id="SM00751">
    <property type="entry name" value="BSD"/>
    <property type="match status" value="2"/>
</dbReference>
<evidence type="ECO:0000313" key="9">
    <source>
        <dbReference type="EMBL" id="RKP30195.1"/>
    </source>
</evidence>
<accession>A0A4P9ZBH5</accession>
<feature type="domain" description="BSD" evidence="8">
    <location>
        <begin position="220"/>
        <end position="272"/>
    </location>
</feature>
<dbReference type="PANTHER" id="PTHR12856">
    <property type="entry name" value="TRANSCRIPTION INITIATION FACTOR IIH-RELATED"/>
    <property type="match status" value="1"/>
</dbReference>
<keyword evidence="10" id="KW-1185">Reference proteome</keyword>
<evidence type="ECO:0000256" key="1">
    <source>
        <dbReference type="ARBA" id="ARBA00004123"/>
    </source>
</evidence>
<dbReference type="InterPro" id="IPR035925">
    <property type="entry name" value="BSD_dom_sf"/>
</dbReference>
<dbReference type="Pfam" id="PF08567">
    <property type="entry name" value="PH_TFIIH"/>
    <property type="match status" value="1"/>
</dbReference>
<dbReference type="Proteomes" id="UP000268321">
    <property type="component" value="Unassembled WGS sequence"/>
</dbReference>
<feature type="compositionally biased region" description="Low complexity" evidence="7">
    <location>
        <begin position="116"/>
        <end position="129"/>
    </location>
</feature>
<evidence type="ECO:0000259" key="8">
    <source>
        <dbReference type="PROSITE" id="PS50858"/>
    </source>
</evidence>
<gene>
    <name evidence="9" type="ORF">METBISCDRAFT_16905</name>
</gene>
<keyword evidence="4" id="KW-0805">Transcription regulation</keyword>
<comment type="similarity">
    <text evidence="2">Belongs to the TFB1 family.</text>
</comment>
<dbReference type="InterPro" id="IPR013876">
    <property type="entry name" value="TFIIH_BTF_p62_N"/>
</dbReference>
<reference evidence="10" key="1">
    <citation type="journal article" date="2018" name="Nat. Microbiol.">
        <title>Leveraging single-cell genomics to expand the fungal tree of life.</title>
        <authorList>
            <person name="Ahrendt S.R."/>
            <person name="Quandt C.A."/>
            <person name="Ciobanu D."/>
            <person name="Clum A."/>
            <person name="Salamov A."/>
            <person name="Andreopoulos B."/>
            <person name="Cheng J.F."/>
            <person name="Woyke T."/>
            <person name="Pelin A."/>
            <person name="Henrissat B."/>
            <person name="Reynolds N.K."/>
            <person name="Benny G.L."/>
            <person name="Smith M.E."/>
            <person name="James T.Y."/>
            <person name="Grigoriev I.V."/>
        </authorList>
    </citation>
    <scope>NUCLEOTIDE SEQUENCE [LARGE SCALE GENOMIC DNA]</scope>
    <source>
        <strain evidence="10">Baker2002</strain>
    </source>
</reference>
<organism evidence="9 10">
    <name type="scientific">Metschnikowia bicuspidata</name>
    <dbReference type="NCBI Taxonomy" id="27322"/>
    <lineage>
        <taxon>Eukaryota</taxon>
        <taxon>Fungi</taxon>
        <taxon>Dikarya</taxon>
        <taxon>Ascomycota</taxon>
        <taxon>Saccharomycotina</taxon>
        <taxon>Pichiomycetes</taxon>
        <taxon>Metschnikowiaceae</taxon>
        <taxon>Metschnikowia</taxon>
    </lineage>
</organism>
<evidence type="ECO:0000256" key="7">
    <source>
        <dbReference type="SAM" id="MobiDB-lite"/>
    </source>
</evidence>
<protein>
    <submittedName>
        <fullName evidence="9">BSD-domain-containing protein</fullName>
    </submittedName>
</protein>